<evidence type="ECO:0000256" key="2">
    <source>
        <dbReference type="ARBA" id="ARBA00022692"/>
    </source>
</evidence>
<feature type="transmembrane region" description="Helical" evidence="6">
    <location>
        <begin position="35"/>
        <end position="52"/>
    </location>
</feature>
<reference evidence="7" key="2">
    <citation type="submission" date="2021-09" db="EMBL/GenBank/DDBJ databases">
        <authorList>
            <person name="Jia N."/>
            <person name="Wang J."/>
            <person name="Shi W."/>
            <person name="Du L."/>
            <person name="Sun Y."/>
            <person name="Zhan W."/>
            <person name="Jiang J."/>
            <person name="Wang Q."/>
            <person name="Zhang B."/>
            <person name="Ji P."/>
            <person name="Sakyi L.B."/>
            <person name="Cui X."/>
            <person name="Yuan T."/>
            <person name="Jiang B."/>
            <person name="Yang W."/>
            <person name="Lam T.T.-Y."/>
            <person name="Chang Q."/>
            <person name="Ding S."/>
            <person name="Wang X."/>
            <person name="Zhu J."/>
            <person name="Ruan X."/>
            <person name="Zhao L."/>
            <person name="Wei J."/>
            <person name="Que T."/>
            <person name="Du C."/>
            <person name="Cheng J."/>
            <person name="Dai P."/>
            <person name="Han X."/>
            <person name="Huang E."/>
            <person name="Gao Y."/>
            <person name="Liu J."/>
            <person name="Shao H."/>
            <person name="Ye R."/>
            <person name="Li L."/>
            <person name="Wei W."/>
            <person name="Wang X."/>
            <person name="Wang C."/>
            <person name="Huo Q."/>
            <person name="Li W."/>
            <person name="Guo W."/>
            <person name="Chen H."/>
            <person name="Chen S."/>
            <person name="Zhou L."/>
            <person name="Zhou L."/>
            <person name="Ni X."/>
            <person name="Tian J."/>
            <person name="Zhou Y."/>
            <person name="Sheng Y."/>
            <person name="Liu T."/>
            <person name="Pan Y."/>
            <person name="Xia L."/>
            <person name="Li J."/>
            <person name="Zhao F."/>
            <person name="Cao W."/>
        </authorList>
    </citation>
    <scope>NUCLEOTIDE SEQUENCE</scope>
    <source>
        <strain evidence="7">Rsan-2018</strain>
        <tissue evidence="7">Larvae</tissue>
    </source>
</reference>
<evidence type="ECO:0000256" key="6">
    <source>
        <dbReference type="SAM" id="Phobius"/>
    </source>
</evidence>
<feature type="transmembrane region" description="Helical" evidence="6">
    <location>
        <begin position="168"/>
        <end position="187"/>
    </location>
</feature>
<sequence length="563" mass="62336">MDLLLPHRLERIDLLSSESFDCFDAFGHGKFQRRLLLLCTLATFLVTTNTYLNRLVFRDVDHWCKRPPDANMSVLEWRNVAIPLEADGRYSHCSRYENPDEPNDTRTVPCEEWDYDEQTVESSIVSQWNMVCDKRSRVTTIVLFQVYARMVIGVAAGSVADRVGRKPIVLVAVTILLASTIATSLANSYPLYLAARCFASCAASSAYILIGITFFEVTTHDNRPLHVVIVGALAIVASDLWFGFVAQLDLHWALKQAAYLAPTYLLAAAFFLIVESPRWLVAKMRYAEAEGVMLVAGEVNDFPPHDTSRLINKIKANAGARSRVSTQEMFQGVSIRRRAFAISAAYFTLHFTLFTVVFSSIFRNALVLQWVSLATLIPFLGAMFVLITRVTMLTFTSFSSGALGLILCLLSWAAGFEPLIVREALVVVAKAVGLVGNIVMCCYILELFPTAVRGTVSGWYHGFGMLGALSSEVVKPLQKAGREDVAFGVAASLMFASVLALRLLPQNTTVECAKVSARSARHATASSLENVERMKRTLGEHEHAGPRKTWDHRSVSQTSFVKP</sequence>
<organism evidence="7 8">
    <name type="scientific">Rhipicephalus sanguineus</name>
    <name type="common">Brown dog tick</name>
    <name type="synonym">Ixodes sanguineus</name>
    <dbReference type="NCBI Taxonomy" id="34632"/>
    <lineage>
        <taxon>Eukaryota</taxon>
        <taxon>Metazoa</taxon>
        <taxon>Ecdysozoa</taxon>
        <taxon>Arthropoda</taxon>
        <taxon>Chelicerata</taxon>
        <taxon>Arachnida</taxon>
        <taxon>Acari</taxon>
        <taxon>Parasitiformes</taxon>
        <taxon>Ixodida</taxon>
        <taxon>Ixodoidea</taxon>
        <taxon>Ixodidae</taxon>
        <taxon>Rhipicephalinae</taxon>
        <taxon>Rhipicephalus</taxon>
        <taxon>Rhipicephalus</taxon>
    </lineage>
</organism>
<dbReference type="VEuPathDB" id="VectorBase:RSAN_035720"/>
<evidence type="ECO:0000313" key="8">
    <source>
        <dbReference type="Proteomes" id="UP000821837"/>
    </source>
</evidence>
<evidence type="ECO:0000256" key="5">
    <source>
        <dbReference type="SAM" id="MobiDB-lite"/>
    </source>
</evidence>
<keyword evidence="4 6" id="KW-0472">Membrane</keyword>
<dbReference type="Gene3D" id="1.20.1250.20">
    <property type="entry name" value="MFS general substrate transporter like domains"/>
    <property type="match status" value="1"/>
</dbReference>
<keyword evidence="3 6" id="KW-1133">Transmembrane helix</keyword>
<dbReference type="Pfam" id="PF00083">
    <property type="entry name" value="Sugar_tr"/>
    <property type="match status" value="1"/>
</dbReference>
<evidence type="ECO:0000313" key="7">
    <source>
        <dbReference type="EMBL" id="KAH7940221.1"/>
    </source>
</evidence>
<dbReference type="Proteomes" id="UP000821837">
    <property type="component" value="Chromosome 8"/>
</dbReference>
<proteinExistence type="predicted"/>
<feature type="transmembrane region" description="Helical" evidence="6">
    <location>
        <begin position="424"/>
        <end position="445"/>
    </location>
</feature>
<comment type="caution">
    <text evidence="7">The sequence shown here is derived from an EMBL/GenBank/DDBJ whole genome shotgun (WGS) entry which is preliminary data.</text>
</comment>
<evidence type="ECO:0000256" key="3">
    <source>
        <dbReference type="ARBA" id="ARBA00022989"/>
    </source>
</evidence>
<accession>A0A9D4SQY7</accession>
<protein>
    <submittedName>
        <fullName evidence="7">Uncharacterized protein</fullName>
    </submittedName>
</protein>
<dbReference type="InterPro" id="IPR036259">
    <property type="entry name" value="MFS_trans_sf"/>
</dbReference>
<feature type="compositionally biased region" description="Basic and acidic residues" evidence="5">
    <location>
        <begin position="539"/>
        <end position="554"/>
    </location>
</feature>
<dbReference type="AlphaFoldDB" id="A0A9D4SQY7"/>
<feature type="transmembrane region" description="Helical" evidence="6">
    <location>
        <begin position="367"/>
        <end position="386"/>
    </location>
</feature>
<feature type="transmembrane region" description="Helical" evidence="6">
    <location>
        <begin position="393"/>
        <end position="412"/>
    </location>
</feature>
<feature type="transmembrane region" description="Helical" evidence="6">
    <location>
        <begin position="339"/>
        <end position="361"/>
    </location>
</feature>
<evidence type="ECO:0000256" key="1">
    <source>
        <dbReference type="ARBA" id="ARBA00004141"/>
    </source>
</evidence>
<feature type="region of interest" description="Disordered" evidence="5">
    <location>
        <begin position="539"/>
        <end position="563"/>
    </location>
</feature>
<keyword evidence="8" id="KW-1185">Reference proteome</keyword>
<keyword evidence="2 6" id="KW-0812">Transmembrane</keyword>
<dbReference type="EMBL" id="JABSTV010001254">
    <property type="protein sequence ID" value="KAH7940221.1"/>
    <property type="molecule type" value="Genomic_DNA"/>
</dbReference>
<dbReference type="OMA" id="SCLILFE"/>
<dbReference type="PANTHER" id="PTHR24064">
    <property type="entry name" value="SOLUTE CARRIER FAMILY 22 MEMBER"/>
    <property type="match status" value="1"/>
</dbReference>
<feature type="transmembrane region" description="Helical" evidence="6">
    <location>
        <begin position="257"/>
        <end position="274"/>
    </location>
</feature>
<evidence type="ECO:0000256" key="4">
    <source>
        <dbReference type="ARBA" id="ARBA00023136"/>
    </source>
</evidence>
<dbReference type="GO" id="GO:0022857">
    <property type="term" value="F:transmembrane transporter activity"/>
    <property type="evidence" value="ECO:0007669"/>
    <property type="project" value="InterPro"/>
</dbReference>
<feature type="transmembrane region" description="Helical" evidence="6">
    <location>
        <begin position="138"/>
        <end position="156"/>
    </location>
</feature>
<dbReference type="SUPFAM" id="SSF103473">
    <property type="entry name" value="MFS general substrate transporter"/>
    <property type="match status" value="1"/>
</dbReference>
<dbReference type="OrthoDB" id="6500587at2759"/>
<dbReference type="GO" id="GO:0016020">
    <property type="term" value="C:membrane"/>
    <property type="evidence" value="ECO:0007669"/>
    <property type="project" value="UniProtKB-SubCell"/>
</dbReference>
<feature type="transmembrane region" description="Helical" evidence="6">
    <location>
        <begin position="193"/>
        <end position="215"/>
    </location>
</feature>
<reference evidence="7" key="1">
    <citation type="journal article" date="2020" name="Cell">
        <title>Large-Scale Comparative Analyses of Tick Genomes Elucidate Their Genetic Diversity and Vector Capacities.</title>
        <authorList>
            <consortium name="Tick Genome and Microbiome Consortium (TIGMIC)"/>
            <person name="Jia N."/>
            <person name="Wang J."/>
            <person name="Shi W."/>
            <person name="Du L."/>
            <person name="Sun Y."/>
            <person name="Zhan W."/>
            <person name="Jiang J.F."/>
            <person name="Wang Q."/>
            <person name="Zhang B."/>
            <person name="Ji P."/>
            <person name="Bell-Sakyi L."/>
            <person name="Cui X.M."/>
            <person name="Yuan T.T."/>
            <person name="Jiang B.G."/>
            <person name="Yang W.F."/>
            <person name="Lam T.T."/>
            <person name="Chang Q.C."/>
            <person name="Ding S.J."/>
            <person name="Wang X.J."/>
            <person name="Zhu J.G."/>
            <person name="Ruan X.D."/>
            <person name="Zhao L."/>
            <person name="Wei J.T."/>
            <person name="Ye R.Z."/>
            <person name="Que T.C."/>
            <person name="Du C.H."/>
            <person name="Zhou Y.H."/>
            <person name="Cheng J.X."/>
            <person name="Dai P.F."/>
            <person name="Guo W.B."/>
            <person name="Han X.H."/>
            <person name="Huang E.J."/>
            <person name="Li L.F."/>
            <person name="Wei W."/>
            <person name="Gao Y.C."/>
            <person name="Liu J.Z."/>
            <person name="Shao H.Z."/>
            <person name="Wang X."/>
            <person name="Wang C.C."/>
            <person name="Yang T.C."/>
            <person name="Huo Q.B."/>
            <person name="Li W."/>
            <person name="Chen H.Y."/>
            <person name="Chen S.E."/>
            <person name="Zhou L.G."/>
            <person name="Ni X.B."/>
            <person name="Tian J.H."/>
            <person name="Sheng Y."/>
            <person name="Liu T."/>
            <person name="Pan Y.S."/>
            <person name="Xia L.Y."/>
            <person name="Li J."/>
            <person name="Zhao F."/>
            <person name="Cao W.C."/>
        </authorList>
    </citation>
    <scope>NUCLEOTIDE SEQUENCE</scope>
    <source>
        <strain evidence="7">Rsan-2018</strain>
    </source>
</reference>
<name>A0A9D4SQY7_RHISA</name>
<feature type="transmembrane region" description="Helical" evidence="6">
    <location>
        <begin position="227"/>
        <end position="245"/>
    </location>
</feature>
<dbReference type="InterPro" id="IPR005828">
    <property type="entry name" value="MFS_sugar_transport-like"/>
</dbReference>
<gene>
    <name evidence="7" type="ORF">HPB52_022498</name>
</gene>
<comment type="subcellular location">
    <subcellularLocation>
        <location evidence="1">Membrane</location>
        <topology evidence="1">Multi-pass membrane protein</topology>
    </subcellularLocation>
</comment>